<dbReference type="EMBL" id="JASPKY010000363">
    <property type="protein sequence ID" value="KAK9703779.1"/>
    <property type="molecule type" value="Genomic_DNA"/>
</dbReference>
<reference evidence="1 2" key="1">
    <citation type="journal article" date="2024" name="BMC Genomics">
        <title>De novo assembly and annotation of Popillia japonica's genome with initial clues to its potential as an invasive pest.</title>
        <authorList>
            <person name="Cucini C."/>
            <person name="Boschi S."/>
            <person name="Funari R."/>
            <person name="Cardaioli E."/>
            <person name="Iannotti N."/>
            <person name="Marturano G."/>
            <person name="Paoli F."/>
            <person name="Bruttini M."/>
            <person name="Carapelli A."/>
            <person name="Frati F."/>
            <person name="Nardi F."/>
        </authorList>
    </citation>
    <scope>NUCLEOTIDE SEQUENCE [LARGE SCALE GENOMIC DNA]</scope>
    <source>
        <strain evidence="1">DMR45628</strain>
    </source>
</reference>
<protein>
    <recommendedName>
        <fullName evidence="3">NUMOD4 domain-containing protein</fullName>
    </recommendedName>
</protein>
<evidence type="ECO:0000313" key="2">
    <source>
        <dbReference type="Proteomes" id="UP001458880"/>
    </source>
</evidence>
<evidence type="ECO:0008006" key="3">
    <source>
        <dbReference type="Google" id="ProtNLM"/>
    </source>
</evidence>
<dbReference type="Proteomes" id="UP001458880">
    <property type="component" value="Unassembled WGS sequence"/>
</dbReference>
<dbReference type="AlphaFoldDB" id="A0AAW1JIU6"/>
<keyword evidence="2" id="KW-1185">Reference proteome</keyword>
<evidence type="ECO:0000313" key="1">
    <source>
        <dbReference type="EMBL" id="KAK9703779.1"/>
    </source>
</evidence>
<organism evidence="1 2">
    <name type="scientific">Popillia japonica</name>
    <name type="common">Japanese beetle</name>
    <dbReference type="NCBI Taxonomy" id="7064"/>
    <lineage>
        <taxon>Eukaryota</taxon>
        <taxon>Metazoa</taxon>
        <taxon>Ecdysozoa</taxon>
        <taxon>Arthropoda</taxon>
        <taxon>Hexapoda</taxon>
        <taxon>Insecta</taxon>
        <taxon>Pterygota</taxon>
        <taxon>Neoptera</taxon>
        <taxon>Endopterygota</taxon>
        <taxon>Coleoptera</taxon>
        <taxon>Polyphaga</taxon>
        <taxon>Scarabaeiformia</taxon>
        <taxon>Scarabaeidae</taxon>
        <taxon>Rutelinae</taxon>
        <taxon>Popillia</taxon>
    </lineage>
</organism>
<gene>
    <name evidence="1" type="ORF">QE152_g29105</name>
</gene>
<proteinExistence type="predicted"/>
<name>A0AAW1JIU6_POPJA</name>
<accession>A0AAW1JIU6</accession>
<comment type="caution">
    <text evidence="1">The sequence shown here is derived from an EMBL/GenBank/DDBJ whole genome shotgun (WGS) entry which is preliminary data.</text>
</comment>
<sequence>MKWPEKWSPAVISRKLLDGRQRVYHVNSVKGFLTVERKLSSQVRIRTCGRQRVYHVNSVKGFLTVERKLSSQVRIRTWIANHRVRIWGFGRCVDLGRDFESSWRDVRRGRRTSLSFFINAIADSSHQRGGGAE</sequence>